<gene>
    <name evidence="1" type="ORF">BB558_003392</name>
</gene>
<evidence type="ECO:0000313" key="2">
    <source>
        <dbReference type="Proteomes" id="UP000245591"/>
    </source>
</evidence>
<keyword evidence="2" id="KW-1185">Reference proteome</keyword>
<reference evidence="1 2" key="1">
    <citation type="journal article" date="2018" name="MBio">
        <title>Comparative Genomics Reveals the Core Gene Toolbox for the Fungus-Insect Symbiosis.</title>
        <authorList>
            <person name="Wang Y."/>
            <person name="Stata M."/>
            <person name="Wang W."/>
            <person name="Stajich J.E."/>
            <person name="White M.M."/>
            <person name="Moncalvo J.M."/>
        </authorList>
    </citation>
    <scope>NUCLEOTIDE SEQUENCE [LARGE SCALE GENOMIC DNA]</scope>
    <source>
        <strain evidence="1 2">AUS-126-30</strain>
    </source>
</reference>
<comment type="caution">
    <text evidence="1">The sequence shown here is derived from an EMBL/GenBank/DDBJ whole genome shotgun (WGS) entry which is preliminary data.</text>
</comment>
<protein>
    <submittedName>
        <fullName evidence="1">Uncharacterized protein</fullName>
    </submittedName>
</protein>
<dbReference type="AlphaFoldDB" id="A0A2U1J6B7"/>
<dbReference type="Proteomes" id="UP000245591">
    <property type="component" value="Unassembled WGS sequence"/>
</dbReference>
<proteinExistence type="predicted"/>
<sequence length="64" mass="7000">MRVCRSADPETPLFQRTVDVSVATGVESYGYLNGGDVVASKELLKDQLCHTMGFNGMMTTTLEK</sequence>
<organism evidence="1 2">
    <name type="scientific">Smittium angustum</name>
    <dbReference type="NCBI Taxonomy" id="133377"/>
    <lineage>
        <taxon>Eukaryota</taxon>
        <taxon>Fungi</taxon>
        <taxon>Fungi incertae sedis</taxon>
        <taxon>Zoopagomycota</taxon>
        <taxon>Kickxellomycotina</taxon>
        <taxon>Harpellomycetes</taxon>
        <taxon>Harpellales</taxon>
        <taxon>Legeriomycetaceae</taxon>
        <taxon>Smittium</taxon>
    </lineage>
</organism>
<evidence type="ECO:0000313" key="1">
    <source>
        <dbReference type="EMBL" id="PWA00558.1"/>
    </source>
</evidence>
<accession>A0A2U1J6B7</accession>
<name>A0A2U1J6B7_SMIAN</name>
<dbReference type="EMBL" id="MBFU01000328">
    <property type="protein sequence ID" value="PWA00558.1"/>
    <property type="molecule type" value="Genomic_DNA"/>
</dbReference>